<reference evidence="1 2" key="1">
    <citation type="submission" date="2018-06" db="EMBL/GenBank/DDBJ databases">
        <title>Genome analysis of cellulolytic fungus Trichoderma lentiforme CFAM-422.</title>
        <authorList>
            <person name="Steindorff A.S."/>
            <person name="Formighieri E.F."/>
            <person name="Midorikawa G.E.O."/>
            <person name="Tamietti M.S."/>
            <person name="Ramos E.Z."/>
            <person name="Silva A.S."/>
            <person name="Bon E.P.S."/>
            <person name="Mendes T.D."/>
            <person name="Damaso M.C.T."/>
            <person name="Favaro L.C.L."/>
        </authorList>
    </citation>
    <scope>NUCLEOTIDE SEQUENCE [LARGE SCALE GENOMIC DNA]</scope>
    <source>
        <strain evidence="1 2">CFAM-422</strain>
    </source>
</reference>
<organism evidence="1 2">
    <name type="scientific">Trichoderma lentiforme</name>
    <dbReference type="NCBI Taxonomy" id="1567552"/>
    <lineage>
        <taxon>Eukaryota</taxon>
        <taxon>Fungi</taxon>
        <taxon>Dikarya</taxon>
        <taxon>Ascomycota</taxon>
        <taxon>Pezizomycotina</taxon>
        <taxon>Sordariomycetes</taxon>
        <taxon>Hypocreomycetidae</taxon>
        <taxon>Hypocreales</taxon>
        <taxon>Hypocreaceae</taxon>
        <taxon>Trichoderma</taxon>
    </lineage>
</organism>
<proteinExistence type="predicted"/>
<dbReference type="EMBL" id="QLNT01000014">
    <property type="protein sequence ID" value="KAF3068274.1"/>
    <property type="molecule type" value="Genomic_DNA"/>
</dbReference>
<evidence type="ECO:0000313" key="2">
    <source>
        <dbReference type="Proteomes" id="UP000801864"/>
    </source>
</evidence>
<name>A0A9P4XAV9_9HYPO</name>
<sequence length="62" mass="6778">MNCPVHIKNIDGQAAGTEAWMLAADYEARYLRTWDLLREPMAAFAGRQGTRPSNSGGARPVS</sequence>
<gene>
    <name evidence="1" type="ORF">CFAM422_008035</name>
</gene>
<accession>A0A9P4XAV9</accession>
<dbReference type="Proteomes" id="UP000801864">
    <property type="component" value="Unassembled WGS sequence"/>
</dbReference>
<dbReference type="AlphaFoldDB" id="A0A9P4XAV9"/>
<comment type="caution">
    <text evidence="1">The sequence shown here is derived from an EMBL/GenBank/DDBJ whole genome shotgun (WGS) entry which is preliminary data.</text>
</comment>
<evidence type="ECO:0000313" key="1">
    <source>
        <dbReference type="EMBL" id="KAF3068274.1"/>
    </source>
</evidence>
<keyword evidence="2" id="KW-1185">Reference proteome</keyword>
<protein>
    <submittedName>
        <fullName evidence="1">Uncharacterized protein</fullName>
    </submittedName>
</protein>